<proteinExistence type="predicted"/>
<reference evidence="1 2" key="1">
    <citation type="journal article" date="2009" name="Int. J. Syst. Evol. Microbiol.">
        <title>Paenibacillus contaminans sp. nov., isolated from a contaminated laboratory plate.</title>
        <authorList>
            <person name="Chou J.H."/>
            <person name="Lee J.H."/>
            <person name="Lin M.C."/>
            <person name="Chang P.S."/>
            <person name="Arun A.B."/>
            <person name="Young C.C."/>
            <person name="Chen W.M."/>
        </authorList>
    </citation>
    <scope>NUCLEOTIDE SEQUENCE [LARGE SCALE GENOMIC DNA]</scope>
    <source>
        <strain evidence="1 2">CKOBP-6</strain>
    </source>
</reference>
<dbReference type="AlphaFoldDB" id="A0A329LZ62"/>
<sequence>MRWFEDFKEDMAAVFVEAAEAIARFPAPLDRRGLAYINGFNPLVEGSAKNYICYLLPFWLDDAAPITTAQRRALSLANVFVMLHFFVQDDVMDTAPEDWKEQLALGSLLQQEFQDRYRALFPSDSVFWTCARTMLTDWAASVTAESANDPFLHDPLRIAKKAAPLHMASAGAMLLAGREEQLSLVSELVDHTLVTLQMADDWADWQDDLADGSYNCLLSMIRNELSIDRPPTAAEVKHALYTRDVLVRYAELALPHYDALLHSAVRIPYLLDFHQSLIGQLNHDSNGIAEQRRILAAGGLHYFLAKNAKN</sequence>
<protein>
    <recommendedName>
        <fullName evidence="3">Terpene synthase</fullName>
    </recommendedName>
</protein>
<dbReference type="Proteomes" id="UP000250369">
    <property type="component" value="Unassembled WGS sequence"/>
</dbReference>
<keyword evidence="2" id="KW-1185">Reference proteome</keyword>
<dbReference type="EMBL" id="QMFB01000036">
    <property type="protein sequence ID" value="RAV11733.1"/>
    <property type="molecule type" value="Genomic_DNA"/>
</dbReference>
<name>A0A329LZ62_9BACL</name>
<organism evidence="1 2">
    <name type="scientific">Paenibacillus contaminans</name>
    <dbReference type="NCBI Taxonomy" id="450362"/>
    <lineage>
        <taxon>Bacteria</taxon>
        <taxon>Bacillati</taxon>
        <taxon>Bacillota</taxon>
        <taxon>Bacilli</taxon>
        <taxon>Bacillales</taxon>
        <taxon>Paenibacillaceae</taxon>
        <taxon>Paenibacillus</taxon>
    </lineage>
</organism>
<accession>A0A329LZ62</accession>
<comment type="caution">
    <text evidence="1">The sequence shown here is derived from an EMBL/GenBank/DDBJ whole genome shotgun (WGS) entry which is preliminary data.</text>
</comment>
<evidence type="ECO:0000313" key="2">
    <source>
        <dbReference type="Proteomes" id="UP000250369"/>
    </source>
</evidence>
<gene>
    <name evidence="1" type="ORF">DQG23_35810</name>
</gene>
<evidence type="ECO:0000313" key="1">
    <source>
        <dbReference type="EMBL" id="RAV11733.1"/>
    </source>
</evidence>
<evidence type="ECO:0008006" key="3">
    <source>
        <dbReference type="Google" id="ProtNLM"/>
    </source>
</evidence>